<dbReference type="CDD" id="cd06464">
    <property type="entry name" value="ACD_sHsps-like"/>
    <property type="match status" value="1"/>
</dbReference>
<dbReference type="EMBL" id="FNEK01000029">
    <property type="protein sequence ID" value="SDK03333.1"/>
    <property type="molecule type" value="Genomic_DNA"/>
</dbReference>
<dbReference type="InterPro" id="IPR031107">
    <property type="entry name" value="Small_HSP"/>
</dbReference>
<feature type="domain" description="SHSP" evidence="4">
    <location>
        <begin position="41"/>
        <end position="159"/>
    </location>
</feature>
<feature type="region of interest" description="Disordered" evidence="3">
    <location>
        <begin position="85"/>
        <end position="105"/>
    </location>
</feature>
<dbReference type="InterPro" id="IPR008978">
    <property type="entry name" value="HSP20-like_chaperone"/>
</dbReference>
<comment type="similarity">
    <text evidence="1 2">Belongs to the small heat shock protein (HSP20) family.</text>
</comment>
<dbReference type="Proteomes" id="UP000199382">
    <property type="component" value="Unassembled WGS sequence"/>
</dbReference>
<dbReference type="Gene3D" id="2.60.40.790">
    <property type="match status" value="1"/>
</dbReference>
<dbReference type="STRING" id="571298.SAMN04488026_102945"/>
<dbReference type="SUPFAM" id="SSF49764">
    <property type="entry name" value="HSP20-like chaperones"/>
    <property type="match status" value="1"/>
</dbReference>
<gene>
    <name evidence="5" type="ORF">SAMN04488026_102945</name>
</gene>
<dbReference type="RefSeq" id="WP_093157441.1">
    <property type="nucleotide sequence ID" value="NZ_FNEK01000029.1"/>
</dbReference>
<evidence type="ECO:0000256" key="2">
    <source>
        <dbReference type="RuleBase" id="RU003616"/>
    </source>
</evidence>
<dbReference type="PANTHER" id="PTHR11527">
    <property type="entry name" value="HEAT-SHOCK PROTEIN 20 FAMILY MEMBER"/>
    <property type="match status" value="1"/>
</dbReference>
<dbReference type="OrthoDB" id="9808910at2"/>
<evidence type="ECO:0000256" key="1">
    <source>
        <dbReference type="PROSITE-ProRule" id="PRU00285"/>
    </source>
</evidence>
<feature type="compositionally biased region" description="Basic and acidic residues" evidence="3">
    <location>
        <begin position="85"/>
        <end position="95"/>
    </location>
</feature>
<dbReference type="PROSITE" id="PS01031">
    <property type="entry name" value="SHSP"/>
    <property type="match status" value="1"/>
</dbReference>
<organism evidence="5 6">
    <name type="scientific">Aliiruegeria lutimaris</name>
    <dbReference type="NCBI Taxonomy" id="571298"/>
    <lineage>
        <taxon>Bacteria</taxon>
        <taxon>Pseudomonadati</taxon>
        <taxon>Pseudomonadota</taxon>
        <taxon>Alphaproteobacteria</taxon>
        <taxon>Rhodobacterales</taxon>
        <taxon>Roseobacteraceae</taxon>
        <taxon>Aliiruegeria</taxon>
    </lineage>
</organism>
<protein>
    <submittedName>
        <fullName evidence="5">HSP20 family protein</fullName>
    </submittedName>
</protein>
<keyword evidence="6" id="KW-1185">Reference proteome</keyword>
<evidence type="ECO:0000313" key="6">
    <source>
        <dbReference type="Proteomes" id="UP000199382"/>
    </source>
</evidence>
<proteinExistence type="inferred from homology"/>
<reference evidence="5 6" key="1">
    <citation type="submission" date="2016-10" db="EMBL/GenBank/DDBJ databases">
        <authorList>
            <person name="de Groot N.N."/>
        </authorList>
    </citation>
    <scope>NUCLEOTIDE SEQUENCE [LARGE SCALE GENOMIC DNA]</scope>
    <source>
        <strain evidence="5 6">DSM 25294</strain>
    </source>
</reference>
<evidence type="ECO:0000256" key="3">
    <source>
        <dbReference type="SAM" id="MobiDB-lite"/>
    </source>
</evidence>
<dbReference type="AlphaFoldDB" id="A0A1G8YKX2"/>
<dbReference type="InterPro" id="IPR002068">
    <property type="entry name" value="A-crystallin/Hsp20_dom"/>
</dbReference>
<dbReference type="Pfam" id="PF00011">
    <property type="entry name" value="HSP20"/>
    <property type="match status" value="1"/>
</dbReference>
<evidence type="ECO:0000313" key="5">
    <source>
        <dbReference type="EMBL" id="SDK03333.1"/>
    </source>
</evidence>
<name>A0A1G8YKX2_9RHOB</name>
<sequence length="159" mass="17549">MTKRSWLPSSWNGAKGDDDPFGMLRKQIDTLFDDFDVGHDLMKSGFAVRTNVSETNDAVRVTAELPGIELKDVDLSVAGNRLTVRGEKKSEKDEKGEEEGREFHRVERRSGAFMRTIALPFDIDPDTVAASAKDGVLTVTVPKPADAVSEARKIEITRA</sequence>
<accession>A0A1G8YKX2</accession>
<evidence type="ECO:0000259" key="4">
    <source>
        <dbReference type="PROSITE" id="PS01031"/>
    </source>
</evidence>
<feature type="region of interest" description="Disordered" evidence="3">
    <location>
        <begin position="1"/>
        <end position="20"/>
    </location>
</feature>